<feature type="compositionally biased region" description="Polar residues" evidence="2">
    <location>
        <begin position="1"/>
        <end position="27"/>
    </location>
</feature>
<dbReference type="EMBL" id="JAJNDC010000002">
    <property type="protein sequence ID" value="MCW9713045.1"/>
    <property type="molecule type" value="Genomic_DNA"/>
</dbReference>
<evidence type="ECO:0000256" key="1">
    <source>
        <dbReference type="ARBA" id="ARBA00023002"/>
    </source>
</evidence>
<dbReference type="PANTHER" id="PTHR43353:SF3">
    <property type="entry name" value="ALDEHYDE DEHYDROGENASE-RELATED"/>
    <property type="match status" value="1"/>
</dbReference>
<evidence type="ECO:0000256" key="2">
    <source>
        <dbReference type="SAM" id="MobiDB-lite"/>
    </source>
</evidence>
<evidence type="ECO:0000313" key="4">
    <source>
        <dbReference type="EMBL" id="MCW9713045.1"/>
    </source>
</evidence>
<dbReference type="CDD" id="cd07129">
    <property type="entry name" value="ALDH_KGSADH"/>
    <property type="match status" value="1"/>
</dbReference>
<dbReference type="Pfam" id="PF00171">
    <property type="entry name" value="Aldedh"/>
    <property type="match status" value="1"/>
</dbReference>
<evidence type="ECO:0000259" key="3">
    <source>
        <dbReference type="Pfam" id="PF00171"/>
    </source>
</evidence>
<gene>
    <name evidence="4" type="ORF">LQ318_09025</name>
</gene>
<reference evidence="4 5" key="1">
    <citation type="submission" date="2021-11" db="EMBL/GenBank/DDBJ databases">
        <title>Aliifidinibius sp. nov., a new bacterium isolated from saline soil.</title>
        <authorList>
            <person name="Galisteo C."/>
            <person name="De La Haba R."/>
            <person name="Sanchez-Porro C."/>
            <person name="Ventosa A."/>
        </authorList>
    </citation>
    <scope>NUCLEOTIDE SEQUENCE [LARGE SCALE GENOMIC DNA]</scope>
    <source>
        <strain evidence="4 5">KACC 190600</strain>
    </source>
</reference>
<proteinExistence type="predicted"/>
<dbReference type="InterPro" id="IPR016162">
    <property type="entry name" value="Ald_DH_N"/>
</dbReference>
<name>A0ABT3PYX9_9BACT</name>
<dbReference type="RefSeq" id="WP_265789480.1">
    <property type="nucleotide sequence ID" value="NZ_BAABRS010000002.1"/>
</dbReference>
<dbReference type="InterPro" id="IPR050740">
    <property type="entry name" value="Aldehyde_DH_Superfamily"/>
</dbReference>
<feature type="region of interest" description="Disordered" evidence="2">
    <location>
        <begin position="1"/>
        <end position="31"/>
    </location>
</feature>
<dbReference type="InterPro" id="IPR015590">
    <property type="entry name" value="Aldehyde_DH_dom"/>
</dbReference>
<dbReference type="PANTHER" id="PTHR43353">
    <property type="entry name" value="SUCCINATE-SEMIALDEHYDE DEHYDROGENASE, MITOCHONDRIAL"/>
    <property type="match status" value="1"/>
</dbReference>
<dbReference type="InterPro" id="IPR016161">
    <property type="entry name" value="Ald_DH/histidinol_DH"/>
</dbReference>
<feature type="domain" description="Aldehyde dehydrogenase" evidence="3">
    <location>
        <begin position="16"/>
        <end position="461"/>
    </location>
</feature>
<evidence type="ECO:0000313" key="5">
    <source>
        <dbReference type="Proteomes" id="UP001207337"/>
    </source>
</evidence>
<accession>A0ABT3PYX9</accession>
<keyword evidence="1" id="KW-0560">Oxidoreductase</keyword>
<dbReference type="SUPFAM" id="SSF53720">
    <property type="entry name" value="ALDH-like"/>
    <property type="match status" value="1"/>
</dbReference>
<dbReference type="Gene3D" id="3.40.605.10">
    <property type="entry name" value="Aldehyde Dehydrogenase, Chain A, domain 1"/>
    <property type="match status" value="1"/>
</dbReference>
<dbReference type="InterPro" id="IPR016163">
    <property type="entry name" value="Ald_DH_C"/>
</dbReference>
<dbReference type="Gene3D" id="3.40.309.10">
    <property type="entry name" value="Aldehyde Dehydrogenase, Chain A, domain 2"/>
    <property type="match status" value="1"/>
</dbReference>
<comment type="caution">
    <text evidence="4">The sequence shown here is derived from an EMBL/GenBank/DDBJ whole genome shotgun (WGS) entry which is preliminary data.</text>
</comment>
<sequence length="519" mass="55479">MALTGQNFIGSHRSGNGSKTFQGINPETESKLKPDYVEATSDEVDQAVQKAEEAFNDYRQKSTVNRAEFLEAIADEIMELGDALIKRASEETGLTEGRLTGERGRTFNQLRLFADVVREGSWVDARIDRSDEAPDVRSMKMALGPVAIFGASNFPLAFSVAGGDTASALAAGCPIVVKAHPAHPGTCEMVAGAILKAVEKTGMPEGTFSMVQGISHEVGTALVEHPLIKAVGFTGSFKGGKALYDAATSRPEPIPVYAEMGSTNPIFLLPGALREKGDEVAEGLTNSVNLGVGQFCTNPGLVAYEESDEARAFHQAVADHFKKAGTGTMLTSGIQSAYKEGLETLLQQEGVQLVASGSEDGSPNTGVPHLLKVDSKNFLANDGLEEEVFGPSTLTISAEGKADLIDIAENLQGHLTATLYGTEEDLETYSDLVTVLQRKVGRLIFNGFPTGVEVNHAMIHGGPYPATTDSRTTSVGTSAIDRFARPVCFQDFPESQLPDELKDENPLDIWRLENGEHTK</sequence>
<protein>
    <submittedName>
        <fullName evidence="4">Aldehyde dehydrogenase (NADP(+))</fullName>
    </submittedName>
</protein>
<dbReference type="Proteomes" id="UP001207337">
    <property type="component" value="Unassembled WGS sequence"/>
</dbReference>
<organism evidence="4 5">
    <name type="scientific">Fodinibius salicampi</name>
    <dbReference type="NCBI Taxonomy" id="1920655"/>
    <lineage>
        <taxon>Bacteria</taxon>
        <taxon>Pseudomonadati</taxon>
        <taxon>Balneolota</taxon>
        <taxon>Balneolia</taxon>
        <taxon>Balneolales</taxon>
        <taxon>Balneolaceae</taxon>
        <taxon>Fodinibius</taxon>
    </lineage>
</organism>
<dbReference type="InterPro" id="IPR044151">
    <property type="entry name" value="ALDH_KGSADH"/>
</dbReference>
<keyword evidence="5" id="KW-1185">Reference proteome</keyword>